<keyword evidence="4 6" id="KW-0472">Membrane</keyword>
<feature type="compositionally biased region" description="Polar residues" evidence="5">
    <location>
        <begin position="106"/>
        <end position="154"/>
    </location>
</feature>
<reference evidence="8 9" key="1">
    <citation type="submission" date="2016-07" db="EMBL/GenBank/DDBJ databases">
        <title>Pervasive Adenine N6-methylation of Active Genes in Fungi.</title>
        <authorList>
            <consortium name="DOE Joint Genome Institute"/>
            <person name="Mondo S.J."/>
            <person name="Dannebaum R.O."/>
            <person name="Kuo R.C."/>
            <person name="Labutti K."/>
            <person name="Haridas S."/>
            <person name="Kuo A."/>
            <person name="Salamov A."/>
            <person name="Ahrendt S.R."/>
            <person name="Lipzen A."/>
            <person name="Sullivan W."/>
            <person name="Andreopoulos W.B."/>
            <person name="Clum A."/>
            <person name="Lindquist E."/>
            <person name="Daum C."/>
            <person name="Ramamoorthy G.K."/>
            <person name="Gryganskyi A."/>
            <person name="Culley D."/>
            <person name="Magnuson J.K."/>
            <person name="James T.Y."/>
            <person name="O'Malley M.A."/>
            <person name="Stajich J.E."/>
            <person name="Spatafora J.W."/>
            <person name="Visel A."/>
            <person name="Grigoriev I.V."/>
        </authorList>
    </citation>
    <scope>NUCLEOTIDE SEQUENCE [LARGE SCALE GENOMIC DNA]</scope>
    <source>
        <strain evidence="8 9">12-1054</strain>
    </source>
</reference>
<dbReference type="Gene3D" id="3.10.20.90">
    <property type="entry name" value="Phosphatidylinositol 3-kinase Catalytic Subunit, Chain A, domain 1"/>
    <property type="match status" value="1"/>
</dbReference>
<dbReference type="RefSeq" id="XP_040727376.1">
    <property type="nucleotide sequence ID" value="XM_040870373.1"/>
</dbReference>
<evidence type="ECO:0000256" key="4">
    <source>
        <dbReference type="ARBA" id="ARBA00023136"/>
    </source>
</evidence>
<keyword evidence="2 6" id="KW-0812">Transmembrane</keyword>
<evidence type="ECO:0000256" key="6">
    <source>
        <dbReference type="SAM" id="Phobius"/>
    </source>
</evidence>
<dbReference type="GO" id="GO:0030968">
    <property type="term" value="P:endoplasmic reticulum unfolded protein response"/>
    <property type="evidence" value="ECO:0007669"/>
    <property type="project" value="TreeGrafter"/>
</dbReference>
<dbReference type="PANTHER" id="PTHR12943">
    <property type="entry name" value="HOMOCYSTEINE-RESPONSIVE ENDOPLASMIC RETICULUM-RESIDENT UNIQUITIN-LIKE DOMAIN HERPUD PROTEIN FAMILY MEMBER"/>
    <property type="match status" value="1"/>
</dbReference>
<comment type="subcellular location">
    <subcellularLocation>
        <location evidence="1">Membrane</location>
    </subcellularLocation>
</comment>
<evidence type="ECO:0000256" key="2">
    <source>
        <dbReference type="ARBA" id="ARBA00022692"/>
    </source>
</evidence>
<evidence type="ECO:0000313" key="8">
    <source>
        <dbReference type="EMBL" id="ORY86194.1"/>
    </source>
</evidence>
<dbReference type="AlphaFoldDB" id="A0A1Y2FSB9"/>
<dbReference type="GO" id="GO:0016020">
    <property type="term" value="C:membrane"/>
    <property type="evidence" value="ECO:0007669"/>
    <property type="project" value="UniProtKB-SubCell"/>
</dbReference>
<evidence type="ECO:0000256" key="5">
    <source>
        <dbReference type="SAM" id="MobiDB-lite"/>
    </source>
</evidence>
<dbReference type="PROSITE" id="PS50053">
    <property type="entry name" value="UBIQUITIN_2"/>
    <property type="match status" value="1"/>
</dbReference>
<dbReference type="SMART" id="SM00213">
    <property type="entry name" value="UBQ"/>
    <property type="match status" value="1"/>
</dbReference>
<dbReference type="SUPFAM" id="SSF54236">
    <property type="entry name" value="Ubiquitin-like"/>
    <property type="match status" value="1"/>
</dbReference>
<proteinExistence type="predicted"/>
<dbReference type="InterPro" id="IPR039751">
    <property type="entry name" value="HERPUD1/2"/>
</dbReference>
<gene>
    <name evidence="8" type="ORF">BCR37DRAFT_385675</name>
</gene>
<sequence>MTEQVEIKIKSPTYPMAADLTLFHSQHDTVHKLKYGIQLALNNANLTPAAQKLIYAGHVLQDEKTLLELNLTAGSSATIHLVTGASVHPVSSPVAAVEQAPAVSQHVGSTPASETSTSIPAAMTQSTPVGRNVPESSTAPSGMSRPSSAQSIDSSDMAEHLKSIIGDQSYVRTGLQYQVYMIDGLPYLIQQSATATTAASRHTSRSLRSRAARATSLLNTVMGASAPGAPTAASSGAPNHVRHQAVELPSSSAIPVVMADGRQAVMLSPEGIRAMTQQGVVVPTQNAQGQLIPGVAPAAARHPLDRPEFRAFMRTGIPHAWLFLKLVFLVMMLGSHASWKKFLMLNAIAVVIFLWQSGLAAGLFRAQARPVPVDARPVQRNAPVVPGTDAAAAAAAMPAQSPTTNDTPNQTIPRAQAQGNALQNLAHAFVTSILPSTLLPDALPAINQEANAAQEGRDADVNRLGNDW</sequence>
<evidence type="ECO:0000259" key="7">
    <source>
        <dbReference type="PROSITE" id="PS50053"/>
    </source>
</evidence>
<dbReference type="GeneID" id="63786972"/>
<dbReference type="Pfam" id="PF00240">
    <property type="entry name" value="ubiquitin"/>
    <property type="match status" value="1"/>
</dbReference>
<feature type="region of interest" description="Disordered" evidence="5">
    <location>
        <begin position="105"/>
        <end position="155"/>
    </location>
</feature>
<dbReference type="Proteomes" id="UP000193685">
    <property type="component" value="Unassembled WGS sequence"/>
</dbReference>
<protein>
    <recommendedName>
        <fullName evidence="7">Ubiquitin-like domain-containing protein</fullName>
    </recommendedName>
</protein>
<evidence type="ECO:0000256" key="3">
    <source>
        <dbReference type="ARBA" id="ARBA00022989"/>
    </source>
</evidence>
<keyword evidence="9" id="KW-1185">Reference proteome</keyword>
<evidence type="ECO:0000313" key="9">
    <source>
        <dbReference type="Proteomes" id="UP000193685"/>
    </source>
</evidence>
<feature type="transmembrane region" description="Helical" evidence="6">
    <location>
        <begin position="343"/>
        <end position="364"/>
    </location>
</feature>
<keyword evidence="3 6" id="KW-1133">Transmembrane helix</keyword>
<dbReference type="PANTHER" id="PTHR12943:SF27">
    <property type="entry name" value="HOMOCYSTEINE-INDUCED ENDOPLASMIC RETICULUM PROTEIN, ISOFORM A"/>
    <property type="match status" value="1"/>
</dbReference>
<dbReference type="InterPro" id="IPR029071">
    <property type="entry name" value="Ubiquitin-like_domsf"/>
</dbReference>
<feature type="transmembrane region" description="Helical" evidence="6">
    <location>
        <begin position="320"/>
        <end position="337"/>
    </location>
</feature>
<name>A0A1Y2FSB9_PROLT</name>
<accession>A0A1Y2FSB9</accession>
<evidence type="ECO:0000256" key="1">
    <source>
        <dbReference type="ARBA" id="ARBA00004370"/>
    </source>
</evidence>
<feature type="domain" description="Ubiquitin-like" evidence="7">
    <location>
        <begin position="5"/>
        <end position="81"/>
    </location>
</feature>
<comment type="caution">
    <text evidence="8">The sequence shown here is derived from an EMBL/GenBank/DDBJ whole genome shotgun (WGS) entry which is preliminary data.</text>
</comment>
<organism evidence="8 9">
    <name type="scientific">Protomyces lactucae-debilis</name>
    <dbReference type="NCBI Taxonomy" id="2754530"/>
    <lineage>
        <taxon>Eukaryota</taxon>
        <taxon>Fungi</taxon>
        <taxon>Dikarya</taxon>
        <taxon>Ascomycota</taxon>
        <taxon>Taphrinomycotina</taxon>
        <taxon>Taphrinomycetes</taxon>
        <taxon>Taphrinales</taxon>
        <taxon>Protomycetaceae</taxon>
        <taxon>Protomyces</taxon>
    </lineage>
</organism>
<dbReference type="EMBL" id="MCFI01000003">
    <property type="protein sequence ID" value="ORY86194.1"/>
    <property type="molecule type" value="Genomic_DNA"/>
</dbReference>
<dbReference type="InterPro" id="IPR000626">
    <property type="entry name" value="Ubiquitin-like_dom"/>
</dbReference>